<dbReference type="SMART" id="SM00248">
    <property type="entry name" value="ANK"/>
    <property type="match status" value="6"/>
</dbReference>
<dbReference type="SUPFAM" id="SSF48403">
    <property type="entry name" value="Ankyrin repeat"/>
    <property type="match status" value="3"/>
</dbReference>
<dbReference type="PANTHER" id="PTHR24118:SF99">
    <property type="entry name" value="POTE ANKYRIN DOMAIN FAMILY MEMBER 3C-RELATED"/>
    <property type="match status" value="1"/>
</dbReference>
<reference evidence="1 2" key="2">
    <citation type="submission" date="2016-08" db="EMBL/GenBank/DDBJ databases">
        <title>Pervasive Adenine N6-methylation of Active Genes in Fungi.</title>
        <authorList>
            <consortium name="DOE Joint Genome Institute"/>
            <person name="Mondo S.J."/>
            <person name="Dannebaum R.O."/>
            <person name="Kuo R.C."/>
            <person name="Labutti K."/>
            <person name="Haridas S."/>
            <person name="Kuo A."/>
            <person name="Salamov A."/>
            <person name="Ahrendt S.R."/>
            <person name="Lipzen A."/>
            <person name="Sullivan W."/>
            <person name="Andreopoulos W.B."/>
            <person name="Clum A."/>
            <person name="Lindquist E."/>
            <person name="Daum C."/>
            <person name="Ramamoorthy G.K."/>
            <person name="Gryganskyi A."/>
            <person name="Culley D."/>
            <person name="Magnuson J.K."/>
            <person name="James T.Y."/>
            <person name="O'Malley M.A."/>
            <person name="Stajich J.E."/>
            <person name="Spatafora J.W."/>
            <person name="Visel A."/>
            <person name="Grigoriev I.V."/>
        </authorList>
    </citation>
    <scope>NUCLEOTIDE SEQUENCE [LARGE SCALE GENOMIC DNA]</scope>
    <source>
        <strain evidence="1 2">S4</strain>
    </source>
</reference>
<dbReference type="AlphaFoldDB" id="A0A1Y1X990"/>
<organism evidence="1 2">
    <name type="scientific">Anaeromyces robustus</name>
    <dbReference type="NCBI Taxonomy" id="1754192"/>
    <lineage>
        <taxon>Eukaryota</taxon>
        <taxon>Fungi</taxon>
        <taxon>Fungi incertae sedis</taxon>
        <taxon>Chytridiomycota</taxon>
        <taxon>Chytridiomycota incertae sedis</taxon>
        <taxon>Neocallimastigomycetes</taxon>
        <taxon>Neocallimastigales</taxon>
        <taxon>Neocallimastigaceae</taxon>
        <taxon>Anaeromyces</taxon>
    </lineage>
</organism>
<dbReference type="EMBL" id="MCFG01000098">
    <property type="protein sequence ID" value="ORX82288.1"/>
    <property type="molecule type" value="Genomic_DNA"/>
</dbReference>
<dbReference type="PANTHER" id="PTHR24118">
    <property type="entry name" value="POTE ANKYRIN DOMAIN"/>
    <property type="match status" value="1"/>
</dbReference>
<comment type="caution">
    <text evidence="1">The sequence shown here is derived from an EMBL/GenBank/DDBJ whole genome shotgun (WGS) entry which is preliminary data.</text>
</comment>
<dbReference type="InterPro" id="IPR036770">
    <property type="entry name" value="Ankyrin_rpt-contain_sf"/>
</dbReference>
<evidence type="ECO:0008006" key="3">
    <source>
        <dbReference type="Google" id="ProtNLM"/>
    </source>
</evidence>
<keyword evidence="2" id="KW-1185">Reference proteome</keyword>
<name>A0A1Y1X990_9FUNG</name>
<dbReference type="Gene3D" id="1.25.40.20">
    <property type="entry name" value="Ankyrin repeat-containing domain"/>
    <property type="match status" value="1"/>
</dbReference>
<reference evidence="1 2" key="1">
    <citation type="submission" date="2016-08" db="EMBL/GenBank/DDBJ databases">
        <title>A Parts List for Fungal Cellulosomes Revealed by Comparative Genomics.</title>
        <authorList>
            <consortium name="DOE Joint Genome Institute"/>
            <person name="Haitjema C.H."/>
            <person name="Gilmore S.P."/>
            <person name="Henske J.K."/>
            <person name="Solomon K.V."/>
            <person name="De Groot R."/>
            <person name="Kuo A."/>
            <person name="Mondo S.J."/>
            <person name="Salamov A.A."/>
            <person name="Labutti K."/>
            <person name="Zhao Z."/>
            <person name="Chiniquy J."/>
            <person name="Barry K."/>
            <person name="Brewer H.M."/>
            <person name="Purvine S.O."/>
            <person name="Wright A.T."/>
            <person name="Boxma B."/>
            <person name="Van Alen T."/>
            <person name="Hackstein J.H."/>
            <person name="Baker S.E."/>
            <person name="Grigoriev I.V."/>
            <person name="O'Malley M.A."/>
        </authorList>
    </citation>
    <scope>NUCLEOTIDE SEQUENCE [LARGE SCALE GENOMIC DNA]</scope>
    <source>
        <strain evidence="1 2">S4</strain>
    </source>
</reference>
<dbReference type="Proteomes" id="UP000193944">
    <property type="component" value="Unassembled WGS sequence"/>
</dbReference>
<evidence type="ECO:0000313" key="1">
    <source>
        <dbReference type="EMBL" id="ORX82288.1"/>
    </source>
</evidence>
<sequence length="1172" mass="140637">MTNNIDLLKYFKNKSLIEIKSKNIDEIKKFFEENNINIETSESSNNFYEILEYLIDVSSSTELIEFIIGLLSNWKKYNYFYLAVIEEKFKLADVLLKNVDYLSERYNNHRYVIFEFDESCYGSDKYYSIQYYRVIHGLMKNNCLTKRNLQYLLNHGYPKIIDTYIFCELIRRGENEILEYILNYQPEDEEYLKNNILNKFLIGCYKNKLPLTDEQILKILYQRINNNTTNEDMVYSVDKIYMDCCRQCGTPCECSDHTRYTPLAVAYCCDNMEAVDLLLDYGEIHNINYYTDDFYRSVEDISNPYYDYEVQEEDEEDLDLEIKYFYNDDFLMDHDQFRDYGLIINTKNRKHNTTNYCRENYYACGRSGVEPEALYILREIYLLIEIKSKNIDEIKNFFEENNINIETSESSNDNDFYEILEYLIDVSSSTELIKFIIGLLYNWKKYHYFYLAVKNENFKLADVLLKNVDFLSERYYNPNYVIYKFDESFYGSDKYYSIQYYRVIHGLMKNSCLTKRNLQYLLNHGYPKIIDTYIFCELIRRGENEILEYILNYQPEEYLKNNILNKFLIGCYKNKLSLTDEQILKILYQRINNNTTKEDMVYSVDKFYMNCCIPCDCGMPCECSDPTHYTPLAVAYCCDNVEAVDLLLDYGEIHNINYYTDDFYRSVKGMNNTIYRSVKGMNNTIYRSVKGMNNTIYRSVKGMNNTIYRSVKRMNNTRYDYKVQEEDEDDLDLEIKYFYNDDFLMDHDQFRDYGLIINTKNRKHKSNIKSKTTTYYGENYYDCGRNGVEPEALYILREIYLLIEIKSKNIDEIKKFFEDNNINTKTSGSSNDFYEILEYLINVSSSTELIKFIIGLLSNWKKYNYFYLAVKNENFKLADVLLKNVDFLSERYDNHDYIIYKFDESCKGSDKYYSIQYYQVIHGLMKNNCLTKRNLQYLLNHGYPKIIDTYIFCELIRRGENEILEYILNYQPEECLKNNILNKFLIGCYKNKLPLTDEQILKILYQGIKNYTTNEDMVYSVDKIYVHCCRQCGIPCECSDPTRYTPLAVAYYYDNIEAVDLLLDYGEIHNINYYTNDFYRSVEDISNPYYDYEVQEEDEEDLDLEIKYFFNDDFLMDHDQFRDYGLIINTKNRKHKSNIKSKSKYNKSKLIKNKNKIKYHNKAYNKLETYLI</sequence>
<gene>
    <name evidence="1" type="ORF">BCR32DRAFT_292735</name>
</gene>
<proteinExistence type="predicted"/>
<protein>
    <recommendedName>
        <fullName evidence="3">Ankyrin</fullName>
    </recommendedName>
</protein>
<evidence type="ECO:0000313" key="2">
    <source>
        <dbReference type="Proteomes" id="UP000193944"/>
    </source>
</evidence>
<dbReference type="InterPro" id="IPR002110">
    <property type="entry name" value="Ankyrin_rpt"/>
</dbReference>
<accession>A0A1Y1X990</accession>